<proteinExistence type="predicted"/>
<comment type="caution">
    <text evidence="2">The sequence shown here is derived from an EMBL/GenBank/DDBJ whole genome shotgun (WGS) entry which is preliminary data.</text>
</comment>
<gene>
    <name evidence="2" type="ORF">GCM10010140_13440</name>
</gene>
<dbReference type="EMBL" id="BMQJ01000002">
    <property type="protein sequence ID" value="GGP85444.1"/>
    <property type="molecule type" value="Genomic_DNA"/>
</dbReference>
<organism evidence="2 3">
    <name type="scientific">Streptosporangium pseudovulgare</name>
    <dbReference type="NCBI Taxonomy" id="35765"/>
    <lineage>
        <taxon>Bacteria</taxon>
        <taxon>Bacillati</taxon>
        <taxon>Actinomycetota</taxon>
        <taxon>Actinomycetes</taxon>
        <taxon>Streptosporangiales</taxon>
        <taxon>Streptosporangiaceae</taxon>
        <taxon>Streptosporangium</taxon>
    </lineage>
</organism>
<evidence type="ECO:0000313" key="3">
    <source>
        <dbReference type="Proteomes" id="UP000611554"/>
    </source>
</evidence>
<evidence type="ECO:0000256" key="1">
    <source>
        <dbReference type="SAM" id="MobiDB-lite"/>
    </source>
</evidence>
<evidence type="ECO:0000313" key="2">
    <source>
        <dbReference type="EMBL" id="GGP85444.1"/>
    </source>
</evidence>
<dbReference type="Proteomes" id="UP000611554">
    <property type="component" value="Unassembled WGS sequence"/>
</dbReference>
<keyword evidence="3" id="KW-1185">Reference proteome</keyword>
<sequence length="79" mass="8405">MGGPAVRQDDVRLPVGGVLSSLHSPESKRESHKPDLPGGFPQRLCIDCVPLSAPDPIRGPEAVKFFAARGTSVSKAARW</sequence>
<evidence type="ECO:0008006" key="4">
    <source>
        <dbReference type="Google" id="ProtNLM"/>
    </source>
</evidence>
<name>A0ABQ2QJZ3_9ACTN</name>
<reference evidence="3" key="1">
    <citation type="journal article" date="2019" name="Int. J. Syst. Evol. Microbiol.">
        <title>The Global Catalogue of Microorganisms (GCM) 10K type strain sequencing project: providing services to taxonomists for standard genome sequencing and annotation.</title>
        <authorList>
            <consortium name="The Broad Institute Genomics Platform"/>
            <consortium name="The Broad Institute Genome Sequencing Center for Infectious Disease"/>
            <person name="Wu L."/>
            <person name="Ma J."/>
        </authorList>
    </citation>
    <scope>NUCLEOTIDE SEQUENCE [LARGE SCALE GENOMIC DNA]</scope>
    <source>
        <strain evidence="3">JCM 3115</strain>
    </source>
</reference>
<feature type="region of interest" description="Disordered" evidence="1">
    <location>
        <begin position="1"/>
        <end position="38"/>
    </location>
</feature>
<protein>
    <recommendedName>
        <fullName evidence="4">Transposase IS701-like DDE domain-containing protein</fullName>
    </recommendedName>
</protein>
<accession>A0ABQ2QJZ3</accession>
<feature type="compositionally biased region" description="Basic and acidic residues" evidence="1">
    <location>
        <begin position="25"/>
        <end position="35"/>
    </location>
</feature>